<feature type="transmembrane region" description="Helical" evidence="2">
    <location>
        <begin position="243"/>
        <end position="262"/>
    </location>
</feature>
<feature type="transmembrane region" description="Helical" evidence="2">
    <location>
        <begin position="84"/>
        <end position="104"/>
    </location>
</feature>
<keyword evidence="2" id="KW-1133">Transmembrane helix</keyword>
<evidence type="ECO:0000313" key="4">
    <source>
        <dbReference type="EMBL" id="MDB2001908.1"/>
    </source>
</evidence>
<dbReference type="InterPro" id="IPR010982">
    <property type="entry name" value="Lambda_DNA-bd_dom_sf"/>
</dbReference>
<evidence type="ECO:0000313" key="5">
    <source>
        <dbReference type="Proteomes" id="UP001300871"/>
    </source>
</evidence>
<organism evidence="4 5">
    <name type="scientific">Clostridium symbiosum</name>
    <name type="common">Bacteroides symbiosus</name>
    <dbReference type="NCBI Taxonomy" id="1512"/>
    <lineage>
        <taxon>Bacteria</taxon>
        <taxon>Bacillati</taxon>
        <taxon>Bacillota</taxon>
        <taxon>Clostridia</taxon>
        <taxon>Lachnospirales</taxon>
        <taxon>Lachnospiraceae</taxon>
        <taxon>Otoolea</taxon>
    </lineage>
</organism>
<dbReference type="InterPro" id="IPR001387">
    <property type="entry name" value="Cro/C1-type_HTH"/>
</dbReference>
<dbReference type="PROSITE" id="PS50943">
    <property type="entry name" value="HTH_CROC1"/>
    <property type="match status" value="1"/>
</dbReference>
<evidence type="ECO:0000256" key="2">
    <source>
        <dbReference type="SAM" id="Phobius"/>
    </source>
</evidence>
<reference evidence="4" key="1">
    <citation type="submission" date="2023-01" db="EMBL/GenBank/DDBJ databases">
        <title>Human gut microbiome strain richness.</title>
        <authorList>
            <person name="Chen-Liaw A."/>
        </authorList>
    </citation>
    <scope>NUCLEOTIDE SEQUENCE</scope>
    <source>
        <strain evidence="4">B1_m1001713B170214d0_201011</strain>
    </source>
</reference>
<feature type="transmembrane region" description="Helical" evidence="2">
    <location>
        <begin position="160"/>
        <end position="182"/>
    </location>
</feature>
<feature type="domain" description="HTH cro/C1-type" evidence="3">
    <location>
        <begin position="7"/>
        <end position="61"/>
    </location>
</feature>
<dbReference type="CDD" id="cd00093">
    <property type="entry name" value="HTH_XRE"/>
    <property type="match status" value="1"/>
</dbReference>
<dbReference type="GO" id="GO:0003677">
    <property type="term" value="F:DNA binding"/>
    <property type="evidence" value="ECO:0007669"/>
    <property type="project" value="UniProtKB-KW"/>
</dbReference>
<dbReference type="Gene3D" id="1.10.260.40">
    <property type="entry name" value="lambda repressor-like DNA-binding domains"/>
    <property type="match status" value="1"/>
</dbReference>
<proteinExistence type="predicted"/>
<dbReference type="Proteomes" id="UP001300871">
    <property type="component" value="Unassembled WGS sequence"/>
</dbReference>
<feature type="transmembrane region" description="Helical" evidence="2">
    <location>
        <begin position="194"/>
        <end position="215"/>
    </location>
</feature>
<dbReference type="SMART" id="SM00530">
    <property type="entry name" value="HTH_XRE"/>
    <property type="match status" value="1"/>
</dbReference>
<dbReference type="RefSeq" id="WP_021642097.1">
    <property type="nucleotide sequence ID" value="NZ_BAABZD010000013.1"/>
</dbReference>
<dbReference type="PANTHER" id="PTHR46558">
    <property type="entry name" value="TRACRIPTIONAL REGULATORY PROTEIN-RELATED-RELATED"/>
    <property type="match status" value="1"/>
</dbReference>
<keyword evidence="2" id="KW-0812">Transmembrane</keyword>
<sequence length="289" mass="32320">MSFSENLQYLRKKQNLTQEQFAEQMEVSRQAVSKWESGQSYPEMEKLLQICEQFGCSMDSLIKGDVTEAAKEDSTGYNRHMNRYSIMVSSAVALIIFSVAIIASLDGIVSEAVTSIILFVLIGIAVYILIIAGISHQYYRRRYPDIDNFYTEEQHANFNRIFAIAIASGVSLIVFSLCLNIWLEYTVIPYSEQISGGVFLLCTAVAVGIFTFFGMQKDKYDIGKYNQENRPEAPGKKHLASKLCGVIMLLATALFLFLGLSFDMFRSAAVIYPVAGIFCGIVCLLLSDK</sequence>
<accession>A0AAW6B1J0</accession>
<comment type="caution">
    <text evidence="4">The sequence shown here is derived from an EMBL/GenBank/DDBJ whole genome shotgun (WGS) entry which is preliminary data.</text>
</comment>
<dbReference type="AlphaFoldDB" id="A0AAW6B1J0"/>
<protein>
    <submittedName>
        <fullName evidence="4">Helix-turn-helix transcriptional regulator</fullName>
    </submittedName>
</protein>
<keyword evidence="2" id="KW-0472">Membrane</keyword>
<dbReference type="SUPFAM" id="SSF47413">
    <property type="entry name" value="lambda repressor-like DNA-binding domains"/>
    <property type="match status" value="1"/>
</dbReference>
<keyword evidence="1" id="KW-0238">DNA-binding</keyword>
<name>A0AAW6B1J0_CLOSY</name>
<evidence type="ECO:0000256" key="1">
    <source>
        <dbReference type="ARBA" id="ARBA00023125"/>
    </source>
</evidence>
<evidence type="ECO:0000259" key="3">
    <source>
        <dbReference type="PROSITE" id="PS50943"/>
    </source>
</evidence>
<dbReference type="Pfam" id="PF01381">
    <property type="entry name" value="HTH_3"/>
    <property type="match status" value="1"/>
</dbReference>
<feature type="transmembrane region" description="Helical" evidence="2">
    <location>
        <begin position="268"/>
        <end position="287"/>
    </location>
</feature>
<feature type="transmembrane region" description="Helical" evidence="2">
    <location>
        <begin position="116"/>
        <end position="139"/>
    </location>
</feature>
<dbReference type="EMBL" id="JAQLGM010000051">
    <property type="protein sequence ID" value="MDB2001908.1"/>
    <property type="molecule type" value="Genomic_DNA"/>
</dbReference>
<dbReference type="PANTHER" id="PTHR46558:SF4">
    <property type="entry name" value="DNA-BIDING PHAGE PROTEIN"/>
    <property type="match status" value="1"/>
</dbReference>
<gene>
    <name evidence="4" type="ORF">PM006_17060</name>
</gene>